<dbReference type="RefSeq" id="WP_407051987.1">
    <property type="nucleotide sequence ID" value="NZ_CP158568.1"/>
</dbReference>
<dbReference type="InterPro" id="IPR039536">
    <property type="entry name" value="TetR_C_Proteobacteria"/>
</dbReference>
<accession>A0AAU7XFS7</accession>
<dbReference type="KEGG" id="mflg:ABS361_13585"/>
<dbReference type="GO" id="GO:0000976">
    <property type="term" value="F:transcription cis-regulatory region binding"/>
    <property type="evidence" value="ECO:0007669"/>
    <property type="project" value="TreeGrafter"/>
</dbReference>
<evidence type="ECO:0000256" key="2">
    <source>
        <dbReference type="ARBA" id="ARBA00023125"/>
    </source>
</evidence>
<dbReference type="AlphaFoldDB" id="A0AAU7XFS7"/>
<evidence type="ECO:0000256" key="4">
    <source>
        <dbReference type="PROSITE-ProRule" id="PRU00335"/>
    </source>
</evidence>
<gene>
    <name evidence="6" type="ORF">ABS361_13585</name>
</gene>
<dbReference type="PROSITE" id="PS50977">
    <property type="entry name" value="HTH_TETR_2"/>
    <property type="match status" value="1"/>
</dbReference>
<feature type="domain" description="HTH tetR-type" evidence="5">
    <location>
        <begin position="8"/>
        <end position="68"/>
    </location>
</feature>
<dbReference type="PANTHER" id="PTHR30055:SF146">
    <property type="entry name" value="HTH-TYPE TRANSCRIPTIONAL DUAL REGULATOR CECR"/>
    <property type="match status" value="1"/>
</dbReference>
<keyword evidence="2 4" id="KW-0238">DNA-binding</keyword>
<proteinExistence type="predicted"/>
<name>A0AAU7XFS7_9HYPH</name>
<dbReference type="SUPFAM" id="SSF48498">
    <property type="entry name" value="Tetracyclin repressor-like, C-terminal domain"/>
    <property type="match status" value="1"/>
</dbReference>
<dbReference type="EMBL" id="CP158568">
    <property type="protein sequence ID" value="XBY46897.1"/>
    <property type="molecule type" value="Genomic_DNA"/>
</dbReference>
<dbReference type="Gene3D" id="1.10.357.10">
    <property type="entry name" value="Tetracycline Repressor, domain 2"/>
    <property type="match status" value="1"/>
</dbReference>
<dbReference type="PANTHER" id="PTHR30055">
    <property type="entry name" value="HTH-TYPE TRANSCRIPTIONAL REGULATOR RUTR"/>
    <property type="match status" value="1"/>
</dbReference>
<organism evidence="6">
    <name type="scientific">Methyloraptor flagellatus</name>
    <dbReference type="NCBI Taxonomy" id="3162530"/>
    <lineage>
        <taxon>Bacteria</taxon>
        <taxon>Pseudomonadati</taxon>
        <taxon>Pseudomonadota</taxon>
        <taxon>Alphaproteobacteria</taxon>
        <taxon>Hyphomicrobiales</taxon>
        <taxon>Ancalomicrobiaceae</taxon>
        <taxon>Methyloraptor</taxon>
    </lineage>
</organism>
<sequence>MKSTPRGERRQLAILEAARDLFVERGFDAVSVDEIVARAGGSKATVYRAFGSKEGLFEALIGSVNREIADNAGTVQLDETLPPREALLAYARTAAASILTADLAALYRLAVAETPRFPEIGRRFWQAGPGPASALLADYIGRRQKAGVFRAGDPSRLADRFYAMLVDRPVIAISLGILAPPDAAWIAAHAEEVVDHYLVGIAA</sequence>
<dbReference type="InterPro" id="IPR036271">
    <property type="entry name" value="Tet_transcr_reg_TetR-rel_C_sf"/>
</dbReference>
<evidence type="ECO:0000256" key="1">
    <source>
        <dbReference type="ARBA" id="ARBA00023015"/>
    </source>
</evidence>
<dbReference type="InterPro" id="IPR050109">
    <property type="entry name" value="HTH-type_TetR-like_transc_reg"/>
</dbReference>
<evidence type="ECO:0000256" key="3">
    <source>
        <dbReference type="ARBA" id="ARBA00023163"/>
    </source>
</evidence>
<dbReference type="InterPro" id="IPR001647">
    <property type="entry name" value="HTH_TetR"/>
</dbReference>
<keyword evidence="1" id="KW-0805">Transcription regulation</keyword>
<reference evidence="6" key="1">
    <citation type="submission" date="2024-06" db="EMBL/GenBank/DDBJ databases">
        <title>Methylostella associata gen. nov., sp. nov., a novel Ancalomicrobiaceae-affiliated facultatively methylotrophic bacteria that feed on methanotrophs of the genus Methylococcus.</title>
        <authorList>
            <person name="Saltykova V."/>
            <person name="Danilova O.V."/>
            <person name="Oshkin I.Y."/>
            <person name="Belova S.E."/>
            <person name="Pimenov N.V."/>
            <person name="Dedysh S.N."/>
        </authorList>
    </citation>
    <scope>NUCLEOTIDE SEQUENCE</scope>
    <source>
        <strain evidence="6">S20</strain>
    </source>
</reference>
<evidence type="ECO:0000313" key="6">
    <source>
        <dbReference type="EMBL" id="XBY46897.1"/>
    </source>
</evidence>
<dbReference type="GO" id="GO:0003700">
    <property type="term" value="F:DNA-binding transcription factor activity"/>
    <property type="evidence" value="ECO:0007669"/>
    <property type="project" value="TreeGrafter"/>
</dbReference>
<keyword evidence="3" id="KW-0804">Transcription</keyword>
<dbReference type="SUPFAM" id="SSF46689">
    <property type="entry name" value="Homeodomain-like"/>
    <property type="match status" value="1"/>
</dbReference>
<dbReference type="Pfam" id="PF00440">
    <property type="entry name" value="TetR_N"/>
    <property type="match status" value="1"/>
</dbReference>
<evidence type="ECO:0000259" key="5">
    <source>
        <dbReference type="PROSITE" id="PS50977"/>
    </source>
</evidence>
<dbReference type="InterPro" id="IPR009057">
    <property type="entry name" value="Homeodomain-like_sf"/>
</dbReference>
<dbReference type="FunFam" id="1.10.10.60:FF:000141">
    <property type="entry name" value="TetR family transcriptional regulator"/>
    <property type="match status" value="1"/>
</dbReference>
<dbReference type="PRINTS" id="PR00455">
    <property type="entry name" value="HTHTETR"/>
</dbReference>
<dbReference type="Pfam" id="PF14246">
    <property type="entry name" value="TetR_C_7"/>
    <property type="match status" value="1"/>
</dbReference>
<feature type="DNA-binding region" description="H-T-H motif" evidence="4">
    <location>
        <begin position="31"/>
        <end position="50"/>
    </location>
</feature>
<protein>
    <submittedName>
        <fullName evidence="6">TetR/AcrR family transcriptional regulator</fullName>
    </submittedName>
</protein>